<dbReference type="SUPFAM" id="SSF46689">
    <property type="entry name" value="Homeodomain-like"/>
    <property type="match status" value="1"/>
</dbReference>
<dbReference type="InterPro" id="IPR027434">
    <property type="entry name" value="Homing_endonucl"/>
</dbReference>
<dbReference type="Gene3D" id="3.10.28.10">
    <property type="entry name" value="Homing endonucleases"/>
    <property type="match status" value="1"/>
</dbReference>
<sequence length="262" mass="29646">MNAHSTEVRQKALALLRNGAKGAEVARRLSVPRGTVSYWLHMDRAKRGECPGAHTPTCHRCDGSPLDEPAYAYLLGLYLGDGHISQYAGHRAPNLMITLDDAWPGIQDEAEETLRRVFPGNATCRVRKPGCHNLKVYSKHLICLFPQHGPGRKHERAIVLEPWQQSIVDAHPWQLVRGLIHSDGCRITNWTTRMVGGERKRYEYPRYWFTNVSDDIRRLYTDTLDALGVTWTHCTRAGKPYNISVARRASVALMDAHVGPKY</sequence>
<dbReference type="OrthoDB" id="3366805at2"/>
<organism evidence="1 2">
    <name type="scientific">Streptomyces nanshensis</name>
    <dbReference type="NCBI Taxonomy" id="518642"/>
    <lineage>
        <taxon>Bacteria</taxon>
        <taxon>Bacillati</taxon>
        <taxon>Actinomycetota</taxon>
        <taxon>Actinomycetes</taxon>
        <taxon>Kitasatosporales</taxon>
        <taxon>Streptomycetaceae</taxon>
        <taxon>Streptomyces</taxon>
    </lineage>
</organism>
<dbReference type="PATRIC" id="fig|518642.7.peg.3250"/>
<proteinExistence type="predicted"/>
<dbReference type="RefSeq" id="WP_070203131.1">
    <property type="nucleotide sequence ID" value="NZ_LJGZ01000098.1"/>
</dbReference>
<accession>A0A1E7LLX7</accession>
<evidence type="ECO:0000313" key="1">
    <source>
        <dbReference type="EMBL" id="OEV17219.1"/>
    </source>
</evidence>
<dbReference type="Pfam" id="PF13384">
    <property type="entry name" value="HTH_23"/>
    <property type="match status" value="1"/>
</dbReference>
<evidence type="ECO:0008006" key="3">
    <source>
        <dbReference type="Google" id="ProtNLM"/>
    </source>
</evidence>
<dbReference type="EMBL" id="LJGZ01000098">
    <property type="protein sequence ID" value="OEV17219.1"/>
    <property type="molecule type" value="Genomic_DNA"/>
</dbReference>
<name>A0A1E7LLX7_9ACTN</name>
<protein>
    <recommendedName>
        <fullName evidence="3">DOD-type homing endonuclease domain-containing protein</fullName>
    </recommendedName>
</protein>
<keyword evidence="2" id="KW-1185">Reference proteome</keyword>
<comment type="caution">
    <text evidence="1">The sequence shown here is derived from an EMBL/GenBank/DDBJ whole genome shotgun (WGS) entry which is preliminary data.</text>
</comment>
<dbReference type="InterPro" id="IPR009057">
    <property type="entry name" value="Homeodomain-like_sf"/>
</dbReference>
<dbReference type="Proteomes" id="UP000175971">
    <property type="component" value="Unassembled WGS sequence"/>
</dbReference>
<dbReference type="AlphaFoldDB" id="A0A1E7LLX7"/>
<evidence type="ECO:0000313" key="2">
    <source>
        <dbReference type="Proteomes" id="UP000175971"/>
    </source>
</evidence>
<gene>
    <name evidence="1" type="ORF">AN221_27165</name>
</gene>
<reference evidence="1 2" key="1">
    <citation type="journal article" date="2016" name="Front. Microbiol.">
        <title>Comparative Genomics Analysis of Streptomyces Species Reveals Their Adaptation to the Marine Environment and Their Diversity at the Genomic Level.</title>
        <authorList>
            <person name="Tian X."/>
            <person name="Zhang Z."/>
            <person name="Yang T."/>
            <person name="Chen M."/>
            <person name="Li J."/>
            <person name="Chen F."/>
            <person name="Yang J."/>
            <person name="Li W."/>
            <person name="Zhang B."/>
            <person name="Zhang Z."/>
            <person name="Wu J."/>
            <person name="Zhang C."/>
            <person name="Long L."/>
            <person name="Xiao J."/>
        </authorList>
    </citation>
    <scope>NUCLEOTIDE SEQUENCE [LARGE SCALE GENOMIC DNA]</scope>
    <source>
        <strain evidence="1 2">SCSIO M10372</strain>
    </source>
</reference>